<dbReference type="FunFam" id="3.30.160.60:FF:000100">
    <property type="entry name" value="Zinc finger 45-like"/>
    <property type="match status" value="1"/>
</dbReference>
<keyword evidence="12" id="KW-1185">Reference proteome</keyword>
<comment type="caution">
    <text evidence="11">The sequence shown here is derived from an EMBL/GenBank/DDBJ whole genome shotgun (WGS) entry which is preliminary data.</text>
</comment>
<evidence type="ECO:0000256" key="2">
    <source>
        <dbReference type="ARBA" id="ARBA00022723"/>
    </source>
</evidence>
<keyword evidence="5" id="KW-0862">Zinc</keyword>
<evidence type="ECO:0000256" key="8">
    <source>
        <dbReference type="ARBA" id="ARBA00023242"/>
    </source>
</evidence>
<evidence type="ECO:0000256" key="9">
    <source>
        <dbReference type="SAM" id="MobiDB-lite"/>
    </source>
</evidence>
<sequence>MHDSVKQSAAPAQQGRTPSEDMSGFNNHFIPSPDSVQIKIEPREYPHQSTVRLDTIHGVGSLPDSQSVSVHGWQDQHIPGTAVCYNTAVSAPDYSSLSYYQPQYANSPLVDTSIPYPVFTSSTQTQPLYYTSGYNTSHNGNPGFEQAPTRKWPMTPLSHINTPERIAEQELHRTSPTETAWSSPIILHQNLHSKKNKSYPHGNSLLKRTKIEAFERSPSPHDTESTLGSDISQRSSEGSISPGLSATESMKRFQKKSATPENSRHYSDPELSCQICGKKFTRRSNCREHMKRHNPENRKIYSCHSCGKTFGRKTDLKRHYSTRIHDGEKRYACGVCGRYYSRLDTLYRHQKDGGCAGQSLPDVNTRLPNPVLGYQYLPL</sequence>
<dbReference type="RefSeq" id="XP_020119477.1">
    <property type="nucleotide sequence ID" value="XM_020267486.1"/>
</dbReference>
<dbReference type="PANTHER" id="PTHR24394:SF48">
    <property type="entry name" value="ZINC FINGER PROTEIN 771"/>
    <property type="match status" value="1"/>
</dbReference>
<dbReference type="GO" id="GO:0000981">
    <property type="term" value="F:DNA-binding transcription factor activity, RNA polymerase II-specific"/>
    <property type="evidence" value="ECO:0007669"/>
    <property type="project" value="TreeGrafter"/>
</dbReference>
<proteinExistence type="predicted"/>
<feature type="compositionally biased region" description="Polar residues" evidence="9">
    <location>
        <begin position="1"/>
        <end position="17"/>
    </location>
</feature>
<reference evidence="11 12" key="1">
    <citation type="submission" date="2015-06" db="EMBL/GenBank/DDBJ databases">
        <title>Talaromyces atroroseus IBT 11181 draft genome.</title>
        <authorList>
            <person name="Rasmussen K.B."/>
            <person name="Rasmussen S."/>
            <person name="Petersen B."/>
            <person name="Sicheritz-Ponten T."/>
            <person name="Mortensen U.H."/>
            <person name="Thrane U."/>
        </authorList>
    </citation>
    <scope>NUCLEOTIDE SEQUENCE [LARGE SCALE GENOMIC DNA]</scope>
    <source>
        <strain evidence="11 12">IBT 11181</strain>
    </source>
</reference>
<feature type="region of interest" description="Disordered" evidence="9">
    <location>
        <begin position="214"/>
        <end position="269"/>
    </location>
</feature>
<dbReference type="InterPro" id="IPR013087">
    <property type="entry name" value="Znf_C2H2_type"/>
</dbReference>
<evidence type="ECO:0000259" key="10">
    <source>
        <dbReference type="PROSITE" id="PS00028"/>
    </source>
</evidence>
<comment type="subcellular location">
    <subcellularLocation>
        <location evidence="1">Nucleus</location>
    </subcellularLocation>
</comment>
<evidence type="ECO:0000256" key="6">
    <source>
        <dbReference type="ARBA" id="ARBA00023015"/>
    </source>
</evidence>
<dbReference type="SUPFAM" id="SSF57667">
    <property type="entry name" value="beta-beta-alpha zinc fingers"/>
    <property type="match status" value="2"/>
</dbReference>
<evidence type="ECO:0000256" key="5">
    <source>
        <dbReference type="ARBA" id="ARBA00022833"/>
    </source>
</evidence>
<protein>
    <recommendedName>
        <fullName evidence="10">C2H2-type domain-containing protein</fullName>
    </recommendedName>
</protein>
<dbReference type="STRING" id="1441469.A0A225AWL9"/>
<dbReference type="GO" id="GO:0005634">
    <property type="term" value="C:nucleus"/>
    <property type="evidence" value="ECO:0007669"/>
    <property type="project" value="UniProtKB-SubCell"/>
</dbReference>
<evidence type="ECO:0000313" key="12">
    <source>
        <dbReference type="Proteomes" id="UP000214365"/>
    </source>
</evidence>
<dbReference type="AlphaFoldDB" id="A0A225AWL9"/>
<dbReference type="SMART" id="SM00355">
    <property type="entry name" value="ZnF_C2H2"/>
    <property type="match status" value="3"/>
</dbReference>
<keyword evidence="7" id="KW-0804">Transcription</keyword>
<keyword evidence="4" id="KW-0863">Zinc-finger</keyword>
<keyword evidence="8" id="KW-0539">Nucleus</keyword>
<dbReference type="PROSITE" id="PS00028">
    <property type="entry name" value="ZINC_FINGER_C2H2_1"/>
    <property type="match status" value="2"/>
</dbReference>
<feature type="region of interest" description="Disordered" evidence="9">
    <location>
        <begin position="1"/>
        <end position="33"/>
    </location>
</feature>
<dbReference type="PANTHER" id="PTHR24394">
    <property type="entry name" value="ZINC FINGER PROTEIN"/>
    <property type="match status" value="1"/>
</dbReference>
<dbReference type="InterPro" id="IPR036236">
    <property type="entry name" value="Znf_C2H2_sf"/>
</dbReference>
<dbReference type="GO" id="GO:0003677">
    <property type="term" value="F:DNA binding"/>
    <property type="evidence" value="ECO:0007669"/>
    <property type="project" value="UniProtKB-KW"/>
</dbReference>
<dbReference type="GeneID" id="31004947"/>
<organism evidence="11 12">
    <name type="scientific">Talaromyces atroroseus</name>
    <dbReference type="NCBI Taxonomy" id="1441469"/>
    <lineage>
        <taxon>Eukaryota</taxon>
        <taxon>Fungi</taxon>
        <taxon>Dikarya</taxon>
        <taxon>Ascomycota</taxon>
        <taxon>Pezizomycotina</taxon>
        <taxon>Eurotiomycetes</taxon>
        <taxon>Eurotiomycetidae</taxon>
        <taxon>Eurotiales</taxon>
        <taxon>Trichocomaceae</taxon>
        <taxon>Talaromyces</taxon>
        <taxon>Talaromyces sect. Trachyspermi</taxon>
    </lineage>
</organism>
<dbReference type="GO" id="GO:0008270">
    <property type="term" value="F:zinc ion binding"/>
    <property type="evidence" value="ECO:0007669"/>
    <property type="project" value="UniProtKB-KW"/>
</dbReference>
<feature type="compositionally biased region" description="Polar residues" evidence="9">
    <location>
        <begin position="225"/>
        <end position="248"/>
    </location>
</feature>
<evidence type="ECO:0000256" key="7">
    <source>
        <dbReference type="ARBA" id="ARBA00023163"/>
    </source>
</evidence>
<feature type="domain" description="C2H2-type" evidence="10">
    <location>
        <begin position="303"/>
        <end position="325"/>
    </location>
</feature>
<dbReference type="Proteomes" id="UP000214365">
    <property type="component" value="Unassembled WGS sequence"/>
</dbReference>
<evidence type="ECO:0000256" key="4">
    <source>
        <dbReference type="ARBA" id="ARBA00022771"/>
    </source>
</evidence>
<dbReference type="Pfam" id="PF00096">
    <property type="entry name" value="zf-C2H2"/>
    <property type="match status" value="3"/>
</dbReference>
<keyword evidence="3" id="KW-0677">Repeat</keyword>
<keyword evidence="6" id="KW-0805">Transcription regulation</keyword>
<accession>A0A225AWL9</accession>
<name>A0A225AWL9_TALAT</name>
<dbReference type="EMBL" id="LFMY01000007">
    <property type="protein sequence ID" value="OKL59356.1"/>
    <property type="molecule type" value="Genomic_DNA"/>
</dbReference>
<gene>
    <name evidence="11" type="ORF">UA08_05191</name>
</gene>
<feature type="domain" description="C2H2-type" evidence="10">
    <location>
        <begin position="273"/>
        <end position="293"/>
    </location>
</feature>
<evidence type="ECO:0000313" key="11">
    <source>
        <dbReference type="EMBL" id="OKL59356.1"/>
    </source>
</evidence>
<evidence type="ECO:0000256" key="3">
    <source>
        <dbReference type="ARBA" id="ARBA00022737"/>
    </source>
</evidence>
<dbReference type="OrthoDB" id="6910977at2759"/>
<dbReference type="Gene3D" id="3.30.160.60">
    <property type="entry name" value="Classic Zinc Finger"/>
    <property type="match status" value="3"/>
</dbReference>
<evidence type="ECO:0000256" key="1">
    <source>
        <dbReference type="ARBA" id="ARBA00004123"/>
    </source>
</evidence>
<feature type="compositionally biased region" description="Basic and acidic residues" evidence="9">
    <location>
        <begin position="214"/>
        <end position="224"/>
    </location>
</feature>
<keyword evidence="2" id="KW-0479">Metal-binding</keyword>